<dbReference type="Proteomes" id="UP000183658">
    <property type="component" value="Unassembled WGS sequence"/>
</dbReference>
<reference evidence="3" key="1">
    <citation type="submission" date="2016-10" db="EMBL/GenBank/DDBJ databases">
        <authorList>
            <person name="Varghese N."/>
            <person name="Submissions S."/>
        </authorList>
    </citation>
    <scope>NUCLEOTIDE SEQUENCE [LARGE SCALE GENOMIC DNA]</scope>
    <source>
        <strain evidence="3">DSM 15719</strain>
    </source>
</reference>
<evidence type="ECO:0000313" key="3">
    <source>
        <dbReference type="Proteomes" id="UP000183658"/>
    </source>
</evidence>
<organism evidence="2 3">
    <name type="scientific">Flavobacterium frigoris</name>
    <dbReference type="NCBI Taxonomy" id="229204"/>
    <lineage>
        <taxon>Bacteria</taxon>
        <taxon>Pseudomonadati</taxon>
        <taxon>Bacteroidota</taxon>
        <taxon>Flavobacteriia</taxon>
        <taxon>Flavobacteriales</taxon>
        <taxon>Flavobacteriaceae</taxon>
        <taxon>Flavobacterium</taxon>
    </lineage>
</organism>
<dbReference type="EMBL" id="FOFZ01000004">
    <property type="protein sequence ID" value="SEQ74707.1"/>
    <property type="molecule type" value="Genomic_DNA"/>
</dbReference>
<evidence type="ECO:0000256" key="1">
    <source>
        <dbReference type="SAM" id="Phobius"/>
    </source>
</evidence>
<dbReference type="AlphaFoldDB" id="A0A1H9IJK0"/>
<feature type="transmembrane region" description="Helical" evidence="1">
    <location>
        <begin position="34"/>
        <end position="57"/>
    </location>
</feature>
<evidence type="ECO:0000313" key="2">
    <source>
        <dbReference type="EMBL" id="SEQ74707.1"/>
    </source>
</evidence>
<accession>A0A1H9IJK0</accession>
<evidence type="ECO:0008006" key="4">
    <source>
        <dbReference type="Google" id="ProtNLM"/>
    </source>
</evidence>
<keyword evidence="1" id="KW-0812">Transmembrane</keyword>
<sequence length="68" mass="7919">MKQLLLTNWHPMRWIRLAIGLFLIQQAIQYQQLLFGFMAAFFLFQSIFNTGCSLNGCSVPPLKKNKNE</sequence>
<proteinExistence type="predicted"/>
<keyword evidence="3" id="KW-1185">Reference proteome</keyword>
<feature type="transmembrane region" description="Helical" evidence="1">
    <location>
        <begin position="12"/>
        <end position="28"/>
    </location>
</feature>
<protein>
    <recommendedName>
        <fullName evidence="4">DUF2892 domain-containing protein</fullName>
    </recommendedName>
</protein>
<keyword evidence="1" id="KW-0472">Membrane</keyword>
<keyword evidence="1" id="KW-1133">Transmembrane helix</keyword>
<gene>
    <name evidence="2" type="ORF">SAMN05444355_10429</name>
</gene>
<name>A0A1H9IJK0_FLAFI</name>